<protein>
    <recommendedName>
        <fullName evidence="3">HK97 gp10 family phage protein</fullName>
    </recommendedName>
</protein>
<keyword evidence="2" id="KW-1185">Reference proteome</keyword>
<reference evidence="1 2" key="2">
    <citation type="submission" date="2019-10" db="EMBL/GenBank/DDBJ databases">
        <title>Thermopilla bonchosmolovskayae gen. nov., sp. nov., a moderately thermophilic Chloroflexi bacterium from a Chukotka hot spring (Arctic, Russia), representing a novel classis Thermopillaia, which include previously uncultivated lineage OLB14.</title>
        <authorList>
            <person name="Kochetkova T.V."/>
            <person name="Zayulina K.S."/>
            <person name="Zhigarkov V.S."/>
            <person name="Minaev N.V."/>
            <person name="Novikov A."/>
            <person name="Toshchakov S.V."/>
            <person name="Elcheninov A.G."/>
            <person name="Kublanov I.V."/>
        </authorList>
    </citation>
    <scope>NUCLEOTIDE SEQUENCE [LARGE SCALE GENOMIC DNA]</scope>
    <source>
        <strain evidence="1 2">3753O</strain>
    </source>
</reference>
<dbReference type="EMBL" id="CP042829">
    <property type="protein sequence ID" value="QFG02161.1"/>
    <property type="molecule type" value="Genomic_DNA"/>
</dbReference>
<accession>A0ABX6BYV6</accession>
<gene>
    <name evidence="1" type="ORF">Tbon_02230</name>
</gene>
<organism evidence="1 2">
    <name type="scientific">Tepidiforma bonchosmolovskayae</name>
    <dbReference type="NCBI Taxonomy" id="2601677"/>
    <lineage>
        <taxon>Bacteria</taxon>
        <taxon>Bacillati</taxon>
        <taxon>Chloroflexota</taxon>
        <taxon>Tepidiformia</taxon>
        <taxon>Tepidiformales</taxon>
        <taxon>Tepidiformaceae</taxon>
        <taxon>Tepidiforma</taxon>
    </lineage>
</organism>
<evidence type="ECO:0000313" key="2">
    <source>
        <dbReference type="Proteomes" id="UP000326331"/>
    </source>
</evidence>
<dbReference type="RefSeq" id="WP_158066097.1">
    <property type="nucleotide sequence ID" value="NZ_CP042829.1"/>
</dbReference>
<reference evidence="1 2" key="1">
    <citation type="submission" date="2019-08" db="EMBL/GenBank/DDBJ databases">
        <authorList>
            <person name="Toschakov S.V."/>
        </authorList>
    </citation>
    <scope>NUCLEOTIDE SEQUENCE [LARGE SCALE GENOMIC DNA]</scope>
    <source>
        <strain evidence="1 2">3753O</strain>
    </source>
</reference>
<dbReference type="Proteomes" id="UP000326331">
    <property type="component" value="Chromosome"/>
</dbReference>
<proteinExistence type="predicted"/>
<evidence type="ECO:0000313" key="1">
    <source>
        <dbReference type="EMBL" id="QFG02161.1"/>
    </source>
</evidence>
<name>A0ABX6BYV6_9CHLR</name>
<evidence type="ECO:0008006" key="3">
    <source>
        <dbReference type="Google" id="ProtNLM"/>
    </source>
</evidence>
<sequence>MGRPVGGESLAKRKQSGKIYIKLQIEEGELKRVRKQLRALGTDSPEIRGAFERAVDEVLIPALKSAAPGSMGRKIKRGAVSRASGGTSPRVTLNIRHPGAASYEFGRQIWYRGWKGRARGKGSVRALGGRPFRSRRGQPERPWIGIKGGGALAAARPALIEAVERGIEQTWERLGGEQ</sequence>